<dbReference type="EMBL" id="JAGMUU010000065">
    <property type="protein sequence ID" value="KAH7110215.1"/>
    <property type="molecule type" value="Genomic_DNA"/>
</dbReference>
<feature type="compositionally biased region" description="Polar residues" evidence="1">
    <location>
        <begin position="130"/>
        <end position="148"/>
    </location>
</feature>
<gene>
    <name evidence="2" type="ORF">B0J13DRAFT_578128</name>
</gene>
<organism evidence="2 3">
    <name type="scientific">Dactylonectria estremocensis</name>
    <dbReference type="NCBI Taxonomy" id="1079267"/>
    <lineage>
        <taxon>Eukaryota</taxon>
        <taxon>Fungi</taxon>
        <taxon>Dikarya</taxon>
        <taxon>Ascomycota</taxon>
        <taxon>Pezizomycotina</taxon>
        <taxon>Sordariomycetes</taxon>
        <taxon>Hypocreomycetidae</taxon>
        <taxon>Hypocreales</taxon>
        <taxon>Nectriaceae</taxon>
        <taxon>Dactylonectria</taxon>
    </lineage>
</organism>
<dbReference type="Proteomes" id="UP000717696">
    <property type="component" value="Unassembled WGS sequence"/>
</dbReference>
<evidence type="ECO:0000313" key="3">
    <source>
        <dbReference type="Proteomes" id="UP000717696"/>
    </source>
</evidence>
<dbReference type="AlphaFoldDB" id="A0A9P9CZZ5"/>
<name>A0A9P9CZZ5_9HYPO</name>
<sequence>MSCAGVPLWPLRWRLRCRNSRQIPYRTRMGWSIASRILPCSMHGMHDILGAPGLCSVQTRGKSPVEMSEDPMRNARLISGTVRATSQVFSPSHLIDHQLSHDTRDVLQHPHSMPTTTAIQNRIAERPASNPRSGSQSHFSTQEPSASPQHDRQLELSPSQQPKLPSPEPREEAKTNDGGLGSVQQPLTQDLSPFQPHSLEPISGAIETPCCPQYGNSPPHPPQTVPDPTVIQRYGTSIQEAPSSQQLLESPKTGLPHQPSPSPPSNVIMVGRVPAASTSIPQAVPAQQDHSSPRTRLPTPMTAENTLVKWEKMR</sequence>
<feature type="compositionally biased region" description="Polar residues" evidence="1">
    <location>
        <begin position="234"/>
        <end position="248"/>
    </location>
</feature>
<evidence type="ECO:0000313" key="2">
    <source>
        <dbReference type="EMBL" id="KAH7110215.1"/>
    </source>
</evidence>
<accession>A0A9P9CZZ5</accession>
<reference evidence="2" key="1">
    <citation type="journal article" date="2021" name="Nat. Commun.">
        <title>Genetic determinants of endophytism in the Arabidopsis root mycobiome.</title>
        <authorList>
            <person name="Mesny F."/>
            <person name="Miyauchi S."/>
            <person name="Thiergart T."/>
            <person name="Pickel B."/>
            <person name="Atanasova L."/>
            <person name="Karlsson M."/>
            <person name="Huettel B."/>
            <person name="Barry K.W."/>
            <person name="Haridas S."/>
            <person name="Chen C."/>
            <person name="Bauer D."/>
            <person name="Andreopoulos W."/>
            <person name="Pangilinan J."/>
            <person name="LaButti K."/>
            <person name="Riley R."/>
            <person name="Lipzen A."/>
            <person name="Clum A."/>
            <person name="Drula E."/>
            <person name="Henrissat B."/>
            <person name="Kohler A."/>
            <person name="Grigoriev I.V."/>
            <person name="Martin F.M."/>
            <person name="Hacquard S."/>
        </authorList>
    </citation>
    <scope>NUCLEOTIDE SEQUENCE</scope>
    <source>
        <strain evidence="2">MPI-CAGE-AT-0021</strain>
    </source>
</reference>
<comment type="caution">
    <text evidence="2">The sequence shown here is derived from an EMBL/GenBank/DDBJ whole genome shotgun (WGS) entry which is preliminary data.</text>
</comment>
<feature type="compositionally biased region" description="Polar residues" evidence="1">
    <location>
        <begin position="182"/>
        <end position="192"/>
    </location>
</feature>
<protein>
    <submittedName>
        <fullName evidence="2">Uncharacterized protein</fullName>
    </submittedName>
</protein>
<evidence type="ECO:0000256" key="1">
    <source>
        <dbReference type="SAM" id="MobiDB-lite"/>
    </source>
</evidence>
<feature type="region of interest" description="Disordered" evidence="1">
    <location>
        <begin position="126"/>
        <end position="314"/>
    </location>
</feature>
<keyword evidence="3" id="KW-1185">Reference proteome</keyword>
<proteinExistence type="predicted"/>